<organism evidence="1 2">
    <name type="scientific">Paraglaciecola algarum</name>
    <dbReference type="NCBI Taxonomy" id="3050085"/>
    <lineage>
        <taxon>Bacteria</taxon>
        <taxon>Pseudomonadati</taxon>
        <taxon>Pseudomonadota</taxon>
        <taxon>Gammaproteobacteria</taxon>
        <taxon>Alteromonadales</taxon>
        <taxon>Alteromonadaceae</taxon>
        <taxon>Paraglaciecola</taxon>
    </lineage>
</organism>
<dbReference type="EMBL" id="JAKGAS010000005">
    <property type="protein sequence ID" value="MCF2948507.1"/>
    <property type="molecule type" value="Genomic_DNA"/>
</dbReference>
<proteinExistence type="predicted"/>
<name>A0ABS9D6B7_9ALTE</name>
<reference evidence="1 2" key="1">
    <citation type="submission" date="2022-01" db="EMBL/GenBank/DDBJ databases">
        <title>Paraglaciecola sp. G1-23.</title>
        <authorList>
            <person name="Jin M.S."/>
            <person name="Han D.M."/>
            <person name="Kim H.M."/>
            <person name="Jeon C.O."/>
        </authorList>
    </citation>
    <scope>NUCLEOTIDE SEQUENCE [LARGE SCALE GENOMIC DNA]</scope>
    <source>
        <strain evidence="1 2">G1-23</strain>
    </source>
</reference>
<dbReference type="Pfam" id="PF11456">
    <property type="entry name" value="DUF3019"/>
    <property type="match status" value="1"/>
</dbReference>
<gene>
    <name evidence="1" type="ORF">L0668_10350</name>
</gene>
<evidence type="ECO:0000313" key="1">
    <source>
        <dbReference type="EMBL" id="MCF2948507.1"/>
    </source>
</evidence>
<protein>
    <submittedName>
        <fullName evidence="1">DUF3019 domain-containing protein</fullName>
    </submittedName>
</protein>
<keyword evidence="2" id="KW-1185">Reference proteome</keyword>
<comment type="caution">
    <text evidence="1">The sequence shown here is derived from an EMBL/GenBank/DDBJ whole genome shotgun (WGS) entry which is preliminary data.</text>
</comment>
<evidence type="ECO:0000313" key="2">
    <source>
        <dbReference type="Proteomes" id="UP001521137"/>
    </source>
</evidence>
<accession>A0ABS9D6B7</accession>
<sequence>MLLVLVTCPVRAANKDPVSFQLKPKSCIALSKGKDCYGDLVLTWNLQSPRNVCLYREELERPIFCWSRRLTGSYSGQFSLSESRKYSLVDVESKEVLFTDSITVTWVYKESRKRRRWRLF</sequence>
<dbReference type="InterPro" id="IPR021559">
    <property type="entry name" value="DUF3019"/>
</dbReference>
<dbReference type="Proteomes" id="UP001521137">
    <property type="component" value="Unassembled WGS sequence"/>
</dbReference>